<dbReference type="RefSeq" id="WP_182256360.1">
    <property type="nucleotide sequence ID" value="NZ_CP043732.1"/>
</dbReference>
<keyword evidence="7" id="KW-0032">Aminotransferase</keyword>
<dbReference type="PANTHER" id="PTHR46577">
    <property type="entry name" value="HTH-TYPE TRANSCRIPTIONAL REGULATORY PROTEIN GABR"/>
    <property type="match status" value="1"/>
</dbReference>
<keyword evidence="7" id="KW-0808">Transferase</keyword>
<dbReference type="Gene3D" id="3.40.640.10">
    <property type="entry name" value="Type I PLP-dependent aspartate aminotransferase-like (Major domain)"/>
    <property type="match status" value="1"/>
</dbReference>
<reference evidence="7 8" key="1">
    <citation type="journal article" date="2020" name="Front. Microbiol.">
        <title>Design of Bacterial Strain-Specific qPCR Assays Using NGS Data and Publicly Available Resources and Its Application to Track Biocontrol Strains.</title>
        <authorList>
            <person name="Hernandez I."/>
            <person name="Sant C."/>
            <person name="Martinez R."/>
            <person name="Fernandez C."/>
        </authorList>
    </citation>
    <scope>NUCLEOTIDE SEQUENCE [LARGE SCALE GENOMIC DNA]</scope>
    <source>
        <strain evidence="7 8">B24</strain>
    </source>
</reference>
<evidence type="ECO:0000313" key="8">
    <source>
        <dbReference type="Proteomes" id="UP000515708"/>
    </source>
</evidence>
<gene>
    <name evidence="7" type="ORF">FVO59_07935</name>
</gene>
<evidence type="ECO:0000256" key="2">
    <source>
        <dbReference type="ARBA" id="ARBA00022898"/>
    </source>
</evidence>
<dbReference type="InterPro" id="IPR015424">
    <property type="entry name" value="PyrdxlP-dep_Trfase"/>
</dbReference>
<dbReference type="InterPro" id="IPR004839">
    <property type="entry name" value="Aminotransferase_I/II_large"/>
</dbReference>
<dbReference type="EMBL" id="CP043732">
    <property type="protein sequence ID" value="QMU97160.1"/>
    <property type="molecule type" value="Genomic_DNA"/>
</dbReference>
<accession>A0A7D8A8K1</accession>
<proteinExistence type="inferred from homology"/>
<protein>
    <submittedName>
        <fullName evidence="7">Aminotransferase class I/II-fold pyridoxal phosphate-dependent enzyme</fullName>
    </submittedName>
</protein>
<dbReference type="SMART" id="SM00345">
    <property type="entry name" value="HTH_GNTR"/>
    <property type="match status" value="1"/>
</dbReference>
<dbReference type="SUPFAM" id="SSF53383">
    <property type="entry name" value="PLP-dependent transferases"/>
    <property type="match status" value="1"/>
</dbReference>
<dbReference type="AlphaFoldDB" id="A0A7D8A8K1"/>
<dbReference type="InterPro" id="IPR036388">
    <property type="entry name" value="WH-like_DNA-bd_sf"/>
</dbReference>
<dbReference type="GO" id="GO:0003677">
    <property type="term" value="F:DNA binding"/>
    <property type="evidence" value="ECO:0007669"/>
    <property type="project" value="UniProtKB-KW"/>
</dbReference>
<keyword evidence="3" id="KW-0805">Transcription regulation</keyword>
<name>A0A7D8A8K1_9MICO</name>
<dbReference type="Gene3D" id="3.90.1150.10">
    <property type="entry name" value="Aspartate Aminotransferase, domain 1"/>
    <property type="match status" value="1"/>
</dbReference>
<evidence type="ECO:0000259" key="6">
    <source>
        <dbReference type="PROSITE" id="PS50949"/>
    </source>
</evidence>
<dbReference type="InterPro" id="IPR000524">
    <property type="entry name" value="Tscrpt_reg_HTH_GntR"/>
</dbReference>
<dbReference type="GO" id="GO:0008483">
    <property type="term" value="F:transaminase activity"/>
    <property type="evidence" value="ECO:0007669"/>
    <property type="project" value="UniProtKB-KW"/>
</dbReference>
<evidence type="ECO:0000256" key="4">
    <source>
        <dbReference type="ARBA" id="ARBA00023125"/>
    </source>
</evidence>
<dbReference type="InterPro" id="IPR036390">
    <property type="entry name" value="WH_DNA-bd_sf"/>
</dbReference>
<dbReference type="CDD" id="cd07377">
    <property type="entry name" value="WHTH_GntR"/>
    <property type="match status" value="1"/>
</dbReference>
<dbReference type="Gene3D" id="1.10.10.10">
    <property type="entry name" value="Winged helix-like DNA-binding domain superfamily/Winged helix DNA-binding domain"/>
    <property type="match status" value="1"/>
</dbReference>
<dbReference type="Proteomes" id="UP000515708">
    <property type="component" value="Chromosome"/>
</dbReference>
<dbReference type="Pfam" id="PF00155">
    <property type="entry name" value="Aminotran_1_2"/>
    <property type="match status" value="1"/>
</dbReference>
<dbReference type="InterPro" id="IPR015422">
    <property type="entry name" value="PyrdxlP-dep_Trfase_small"/>
</dbReference>
<evidence type="ECO:0000256" key="3">
    <source>
        <dbReference type="ARBA" id="ARBA00023015"/>
    </source>
</evidence>
<dbReference type="GO" id="GO:0003700">
    <property type="term" value="F:DNA-binding transcription factor activity"/>
    <property type="evidence" value="ECO:0007669"/>
    <property type="project" value="InterPro"/>
</dbReference>
<dbReference type="InterPro" id="IPR015421">
    <property type="entry name" value="PyrdxlP-dep_Trfase_major"/>
</dbReference>
<comment type="similarity">
    <text evidence="1">In the C-terminal section; belongs to the class-I pyridoxal-phosphate-dependent aminotransferase family.</text>
</comment>
<dbReference type="Pfam" id="PF00392">
    <property type="entry name" value="GntR"/>
    <property type="match status" value="1"/>
</dbReference>
<keyword evidence="4" id="KW-0238">DNA-binding</keyword>
<evidence type="ECO:0000256" key="5">
    <source>
        <dbReference type="ARBA" id="ARBA00023163"/>
    </source>
</evidence>
<dbReference type="PANTHER" id="PTHR46577:SF1">
    <property type="entry name" value="HTH-TYPE TRANSCRIPTIONAL REGULATORY PROTEIN GABR"/>
    <property type="match status" value="1"/>
</dbReference>
<keyword evidence="5" id="KW-0804">Transcription</keyword>
<feature type="domain" description="HTH gntR-type" evidence="6">
    <location>
        <begin position="9"/>
        <end position="77"/>
    </location>
</feature>
<dbReference type="PROSITE" id="PS50949">
    <property type="entry name" value="HTH_GNTR"/>
    <property type="match status" value="1"/>
</dbReference>
<organism evidence="7 8">
    <name type="scientific">Microbacterium esteraromaticum</name>
    <dbReference type="NCBI Taxonomy" id="57043"/>
    <lineage>
        <taxon>Bacteria</taxon>
        <taxon>Bacillati</taxon>
        <taxon>Actinomycetota</taxon>
        <taxon>Actinomycetes</taxon>
        <taxon>Micrococcales</taxon>
        <taxon>Microbacteriaceae</taxon>
        <taxon>Microbacterium</taxon>
    </lineage>
</organism>
<dbReference type="GO" id="GO:0030170">
    <property type="term" value="F:pyridoxal phosphate binding"/>
    <property type="evidence" value="ECO:0007669"/>
    <property type="project" value="InterPro"/>
</dbReference>
<dbReference type="InterPro" id="IPR051446">
    <property type="entry name" value="HTH_trans_reg/aminotransferase"/>
</dbReference>
<dbReference type="SUPFAM" id="SSF46785">
    <property type="entry name" value="Winged helix' DNA-binding domain"/>
    <property type="match status" value="1"/>
</dbReference>
<keyword evidence="2" id="KW-0663">Pyridoxal phosphate</keyword>
<evidence type="ECO:0000256" key="1">
    <source>
        <dbReference type="ARBA" id="ARBA00005384"/>
    </source>
</evidence>
<dbReference type="CDD" id="cd00609">
    <property type="entry name" value="AAT_like"/>
    <property type="match status" value="1"/>
</dbReference>
<sequence>MLLATQVRSRTAKGIAAEIGRLITSGELDVATRLPAIRALADELEVSPTTVQHAYQALAQSGLVIAQGKRGTVVRGAAESTRPPRYAASDKELMPLWDLTSGTPDPALLPDVGAALMSLAAQDTAILTSGYMEQPVLPDLEWELRRRWPFEPGAITVVDGALDAIDRLFRLTLRVGDRVLVENPTFPPVLDMIERAGAEIIGLPLDEHGIVPGSLRDALEMRPSLLVLQPRAQNPSGVSMTHERAEDLAAVLTGSSVLIIEDDHAGGITSASQVSLGSYLPDRVIRILSFSKAFGPDLRLAAVGGAADTIVRLDNARALGPGWSSRLLQHVLLYLLTDERALAQLANARAVYAHRRRSMVEALRREGFQIVGEDGINIWVPVANENEARIRLAMRDAGIAVALGSSFLSAPLPSEFIRITCSAISEGFTELAGAIAAAALPPRARTSRPAHPR</sequence>
<evidence type="ECO:0000313" key="7">
    <source>
        <dbReference type="EMBL" id="QMU97160.1"/>
    </source>
</evidence>